<keyword evidence="4" id="KW-1185">Reference proteome</keyword>
<evidence type="ECO:0000256" key="1">
    <source>
        <dbReference type="SAM" id="MobiDB-lite"/>
    </source>
</evidence>
<dbReference type="HOGENOM" id="CLU_081360_0_0_1"/>
<name>A0A0C3NQI9_PHLG1</name>
<feature type="transmembrane region" description="Helical" evidence="2">
    <location>
        <begin position="63"/>
        <end position="84"/>
    </location>
</feature>
<accession>A0A0C3NQI9</accession>
<feature type="region of interest" description="Disordered" evidence="1">
    <location>
        <begin position="99"/>
        <end position="142"/>
    </location>
</feature>
<evidence type="ECO:0000313" key="3">
    <source>
        <dbReference type="EMBL" id="KIP07424.1"/>
    </source>
</evidence>
<organism evidence="3 4">
    <name type="scientific">Phlebiopsis gigantea (strain 11061_1 CR5-6)</name>
    <name type="common">White-rot fungus</name>
    <name type="synonym">Peniophora gigantea</name>
    <dbReference type="NCBI Taxonomy" id="745531"/>
    <lineage>
        <taxon>Eukaryota</taxon>
        <taxon>Fungi</taxon>
        <taxon>Dikarya</taxon>
        <taxon>Basidiomycota</taxon>
        <taxon>Agaricomycotina</taxon>
        <taxon>Agaricomycetes</taxon>
        <taxon>Polyporales</taxon>
        <taxon>Phanerochaetaceae</taxon>
        <taxon>Phlebiopsis</taxon>
    </lineage>
</organism>
<reference evidence="3 4" key="1">
    <citation type="journal article" date="2014" name="PLoS Genet.">
        <title>Analysis of the Phlebiopsis gigantea genome, transcriptome and secretome provides insight into its pioneer colonization strategies of wood.</title>
        <authorList>
            <person name="Hori C."/>
            <person name="Ishida T."/>
            <person name="Igarashi K."/>
            <person name="Samejima M."/>
            <person name="Suzuki H."/>
            <person name="Master E."/>
            <person name="Ferreira P."/>
            <person name="Ruiz-Duenas F.J."/>
            <person name="Held B."/>
            <person name="Canessa P."/>
            <person name="Larrondo L.F."/>
            <person name="Schmoll M."/>
            <person name="Druzhinina I.S."/>
            <person name="Kubicek C.P."/>
            <person name="Gaskell J.A."/>
            <person name="Kersten P."/>
            <person name="St John F."/>
            <person name="Glasner J."/>
            <person name="Sabat G."/>
            <person name="Splinter BonDurant S."/>
            <person name="Syed K."/>
            <person name="Yadav J."/>
            <person name="Mgbeahuruike A.C."/>
            <person name="Kovalchuk A."/>
            <person name="Asiegbu F.O."/>
            <person name="Lackner G."/>
            <person name="Hoffmeister D."/>
            <person name="Rencoret J."/>
            <person name="Gutierrez A."/>
            <person name="Sun H."/>
            <person name="Lindquist E."/>
            <person name="Barry K."/>
            <person name="Riley R."/>
            <person name="Grigoriev I.V."/>
            <person name="Henrissat B."/>
            <person name="Kues U."/>
            <person name="Berka R.M."/>
            <person name="Martinez A.T."/>
            <person name="Covert S.F."/>
            <person name="Blanchette R.A."/>
            <person name="Cullen D."/>
        </authorList>
    </citation>
    <scope>NUCLEOTIDE SEQUENCE [LARGE SCALE GENOMIC DNA]</scope>
    <source>
        <strain evidence="3 4">11061_1 CR5-6</strain>
    </source>
</reference>
<keyword evidence="2" id="KW-1133">Transmembrane helix</keyword>
<evidence type="ECO:0000256" key="2">
    <source>
        <dbReference type="SAM" id="Phobius"/>
    </source>
</evidence>
<keyword evidence="2" id="KW-0472">Membrane</keyword>
<proteinExistence type="predicted"/>
<protein>
    <submittedName>
        <fullName evidence="3">Uncharacterized protein</fullName>
    </submittedName>
</protein>
<feature type="compositionally biased region" description="Polar residues" evidence="1">
    <location>
        <begin position="123"/>
        <end position="142"/>
    </location>
</feature>
<dbReference type="EMBL" id="KN840497">
    <property type="protein sequence ID" value="KIP07424.1"/>
    <property type="molecule type" value="Genomic_DNA"/>
</dbReference>
<gene>
    <name evidence="3" type="ORF">PHLGIDRAFT_127632</name>
</gene>
<keyword evidence="2" id="KW-0812">Transmembrane</keyword>
<dbReference type="OrthoDB" id="3248709at2759"/>
<dbReference type="STRING" id="745531.A0A0C3NQI9"/>
<dbReference type="Proteomes" id="UP000053257">
    <property type="component" value="Unassembled WGS sequence"/>
</dbReference>
<dbReference type="AlphaFoldDB" id="A0A0C3NQI9"/>
<feature type="transmembrane region" description="Helical" evidence="2">
    <location>
        <begin position="20"/>
        <end position="43"/>
    </location>
</feature>
<sequence>MSAAILNWLKPRRSEAVARIRSNGLGLLVLFVVTNLLPFPSLWTAISLVWGNKYVDYENVGGSWWRGLCMLELVLMGVMGMNVLQASYALQYPPPSFPPSPTSANSMPATPKSPPQRRLAAFTPTQSPHQPQKAFSSSLYASSPISTPSRTLRYSIPNSTPVDSSFASSTSSFPGSPSPAYNSPLAAYRGKHKTGAGRAFDGELLTRLTQSTAEDDDE</sequence>
<evidence type="ECO:0000313" key="4">
    <source>
        <dbReference type="Proteomes" id="UP000053257"/>
    </source>
</evidence>